<protein>
    <submittedName>
        <fullName evidence="2">Uncharacterized protein</fullName>
    </submittedName>
</protein>
<evidence type="ECO:0000313" key="3">
    <source>
        <dbReference type="Proteomes" id="UP000244016"/>
    </source>
</evidence>
<name>A0A2T5GAJ0_9BACL</name>
<dbReference type="EMBL" id="PEBW01000001">
    <property type="protein sequence ID" value="PTQ53206.1"/>
    <property type="molecule type" value="Genomic_DNA"/>
</dbReference>
<evidence type="ECO:0000313" key="2">
    <source>
        <dbReference type="EMBL" id="PTQ53206.1"/>
    </source>
</evidence>
<comment type="caution">
    <text evidence="2">The sequence shown here is derived from an EMBL/GenBank/DDBJ whole genome shotgun (WGS) entry which is preliminary data.</text>
</comment>
<proteinExistence type="predicted"/>
<gene>
    <name evidence="2" type="ORF">BLITH_0286</name>
</gene>
<organism evidence="2 3">
    <name type="scientific">Brockia lithotrophica</name>
    <dbReference type="NCBI Taxonomy" id="933949"/>
    <lineage>
        <taxon>Bacteria</taxon>
        <taxon>Bacillati</taxon>
        <taxon>Bacillota</taxon>
        <taxon>Bacilli</taxon>
        <taxon>Bacillales</taxon>
        <taxon>Bacillales Family X. Incertae Sedis</taxon>
        <taxon>Brockia</taxon>
    </lineage>
</organism>
<sequence>MHSNSPFFGNSGPSLPCGPSNFGVHYSAARGRCPEGFRPPEVTSRRSSPRLALLQGGKFPRTGA</sequence>
<reference evidence="2 3" key="1">
    <citation type="submission" date="2017-08" db="EMBL/GenBank/DDBJ databases">
        <title>Burning lignite coal seam in the remote Altai Mountains harbors a hydrogen-driven thermophilic microbial community.</title>
        <authorList>
            <person name="Kadnikov V.V."/>
            <person name="Mardanov A.V."/>
            <person name="Ivasenko D."/>
            <person name="Beletsky A.V."/>
            <person name="Karnachuk O.V."/>
            <person name="Ravin N.V."/>
        </authorList>
    </citation>
    <scope>NUCLEOTIDE SEQUENCE [LARGE SCALE GENOMIC DNA]</scope>
    <source>
        <strain evidence="2">AL31</strain>
    </source>
</reference>
<feature type="compositionally biased region" description="Polar residues" evidence="1">
    <location>
        <begin position="1"/>
        <end position="13"/>
    </location>
</feature>
<feature type="region of interest" description="Disordered" evidence="1">
    <location>
        <begin position="1"/>
        <end position="20"/>
    </location>
</feature>
<accession>A0A2T5GAJ0</accession>
<dbReference type="Proteomes" id="UP000244016">
    <property type="component" value="Unassembled WGS sequence"/>
</dbReference>
<dbReference type="AlphaFoldDB" id="A0A2T5GAJ0"/>
<evidence type="ECO:0000256" key="1">
    <source>
        <dbReference type="SAM" id="MobiDB-lite"/>
    </source>
</evidence>
<feature type="region of interest" description="Disordered" evidence="1">
    <location>
        <begin position="34"/>
        <end position="64"/>
    </location>
</feature>